<evidence type="ECO:0000256" key="2">
    <source>
        <dbReference type="SAM" id="Phobius"/>
    </source>
</evidence>
<proteinExistence type="predicted"/>
<keyword evidence="4" id="KW-1185">Reference proteome</keyword>
<evidence type="ECO:0000256" key="1">
    <source>
        <dbReference type="SAM" id="MobiDB-lite"/>
    </source>
</evidence>
<protein>
    <submittedName>
        <fullName evidence="3">Uncharacterized protein</fullName>
    </submittedName>
</protein>
<sequence>MVSWTRVWKGILIDLVKMAVYCGALLLASEGHRRYSFAYGLLLTTVVMISAQATNHYLQGLKGKWQGPPQPLPPAKDATAEPATKY</sequence>
<gene>
    <name evidence="3" type="ORF">LITE_LOCUS10457</name>
</gene>
<organism evidence="3 4">
    <name type="scientific">Linum tenue</name>
    <dbReference type="NCBI Taxonomy" id="586396"/>
    <lineage>
        <taxon>Eukaryota</taxon>
        <taxon>Viridiplantae</taxon>
        <taxon>Streptophyta</taxon>
        <taxon>Embryophyta</taxon>
        <taxon>Tracheophyta</taxon>
        <taxon>Spermatophyta</taxon>
        <taxon>Magnoliopsida</taxon>
        <taxon>eudicotyledons</taxon>
        <taxon>Gunneridae</taxon>
        <taxon>Pentapetalae</taxon>
        <taxon>rosids</taxon>
        <taxon>fabids</taxon>
        <taxon>Malpighiales</taxon>
        <taxon>Linaceae</taxon>
        <taxon>Linum</taxon>
    </lineage>
</organism>
<evidence type="ECO:0000313" key="3">
    <source>
        <dbReference type="EMBL" id="CAI0399745.1"/>
    </source>
</evidence>
<dbReference type="Proteomes" id="UP001154282">
    <property type="component" value="Unassembled WGS sequence"/>
</dbReference>
<feature type="transmembrane region" description="Helical" evidence="2">
    <location>
        <begin position="12"/>
        <end position="29"/>
    </location>
</feature>
<evidence type="ECO:0000313" key="4">
    <source>
        <dbReference type="Proteomes" id="UP001154282"/>
    </source>
</evidence>
<dbReference type="EMBL" id="CAMGYJ010000004">
    <property type="protein sequence ID" value="CAI0399745.1"/>
    <property type="molecule type" value="Genomic_DNA"/>
</dbReference>
<keyword evidence="2" id="KW-0812">Transmembrane</keyword>
<keyword evidence="2" id="KW-0472">Membrane</keyword>
<feature type="transmembrane region" description="Helical" evidence="2">
    <location>
        <begin position="35"/>
        <end position="54"/>
    </location>
</feature>
<accession>A0AAV0IQF6</accession>
<feature type="region of interest" description="Disordered" evidence="1">
    <location>
        <begin position="64"/>
        <end position="86"/>
    </location>
</feature>
<comment type="caution">
    <text evidence="3">The sequence shown here is derived from an EMBL/GenBank/DDBJ whole genome shotgun (WGS) entry which is preliminary data.</text>
</comment>
<reference evidence="3" key="1">
    <citation type="submission" date="2022-08" db="EMBL/GenBank/DDBJ databases">
        <authorList>
            <person name="Gutierrez-Valencia J."/>
        </authorList>
    </citation>
    <scope>NUCLEOTIDE SEQUENCE</scope>
</reference>
<name>A0AAV0IQF6_9ROSI</name>
<dbReference type="AlphaFoldDB" id="A0AAV0IQF6"/>
<keyword evidence="2" id="KW-1133">Transmembrane helix</keyword>